<evidence type="ECO:0000313" key="3">
    <source>
        <dbReference type="EMBL" id="KAJ1373610.1"/>
    </source>
</evidence>
<protein>
    <submittedName>
        <fullName evidence="3">Amino acid permease</fullName>
    </submittedName>
</protein>
<feature type="transmembrane region" description="Helical" evidence="2">
    <location>
        <begin position="110"/>
        <end position="132"/>
    </location>
</feature>
<dbReference type="PANTHER" id="PTHR11785:SF117">
    <property type="entry name" value="AMINO ACID TRANSPORTER"/>
    <property type="match status" value="1"/>
</dbReference>
<proteinExistence type="predicted"/>
<feature type="transmembrane region" description="Helical" evidence="2">
    <location>
        <begin position="78"/>
        <end position="98"/>
    </location>
</feature>
<sequence>MATAMESNELQDRKSSSDLQGLATGCAGDDRRMDAARSVLGIFTRKSDLEELLSNLTSGQTDQHGINKVMVQKEVNKLGVLGATSYVVGSVIGSGIFISPKGILSHAGSVGLSLIIWVFAALLASLTAMIAIDEIDEVTYELGEVLQLFLAQKLLHSAAKIIIRWSNIKPLR</sequence>
<organism evidence="3 4">
    <name type="scientific">Parelaphostrongylus tenuis</name>
    <name type="common">Meningeal worm</name>
    <dbReference type="NCBI Taxonomy" id="148309"/>
    <lineage>
        <taxon>Eukaryota</taxon>
        <taxon>Metazoa</taxon>
        <taxon>Ecdysozoa</taxon>
        <taxon>Nematoda</taxon>
        <taxon>Chromadorea</taxon>
        <taxon>Rhabditida</taxon>
        <taxon>Rhabditina</taxon>
        <taxon>Rhabditomorpha</taxon>
        <taxon>Strongyloidea</taxon>
        <taxon>Metastrongylidae</taxon>
        <taxon>Parelaphostrongylus</taxon>
    </lineage>
</organism>
<dbReference type="AlphaFoldDB" id="A0AAD5WL12"/>
<dbReference type="EMBL" id="JAHQIW010007317">
    <property type="protein sequence ID" value="KAJ1373610.1"/>
    <property type="molecule type" value="Genomic_DNA"/>
</dbReference>
<evidence type="ECO:0000256" key="2">
    <source>
        <dbReference type="SAM" id="Phobius"/>
    </source>
</evidence>
<name>A0AAD5WL12_PARTN</name>
<keyword evidence="4" id="KW-1185">Reference proteome</keyword>
<keyword evidence="2" id="KW-0472">Membrane</keyword>
<dbReference type="Proteomes" id="UP001196413">
    <property type="component" value="Unassembled WGS sequence"/>
</dbReference>
<dbReference type="InterPro" id="IPR050598">
    <property type="entry name" value="AminoAcid_Transporter"/>
</dbReference>
<dbReference type="Gene3D" id="1.20.1740.10">
    <property type="entry name" value="Amino acid/polyamine transporter I"/>
    <property type="match status" value="1"/>
</dbReference>
<gene>
    <name evidence="3" type="primary">AAT-8_3</name>
    <name evidence="3" type="ORF">KIN20_036071</name>
</gene>
<accession>A0AAD5WL12</accession>
<feature type="region of interest" description="Disordered" evidence="1">
    <location>
        <begin position="1"/>
        <end position="25"/>
    </location>
</feature>
<evidence type="ECO:0000313" key="4">
    <source>
        <dbReference type="Proteomes" id="UP001196413"/>
    </source>
</evidence>
<keyword evidence="2" id="KW-1133">Transmembrane helix</keyword>
<comment type="caution">
    <text evidence="3">The sequence shown here is derived from an EMBL/GenBank/DDBJ whole genome shotgun (WGS) entry which is preliminary data.</text>
</comment>
<reference evidence="3" key="1">
    <citation type="submission" date="2021-06" db="EMBL/GenBank/DDBJ databases">
        <title>Parelaphostrongylus tenuis whole genome reference sequence.</title>
        <authorList>
            <person name="Garwood T.J."/>
            <person name="Larsen P.A."/>
            <person name="Fountain-Jones N.M."/>
            <person name="Garbe J.R."/>
            <person name="Macchietto M.G."/>
            <person name="Kania S.A."/>
            <person name="Gerhold R.W."/>
            <person name="Richards J.E."/>
            <person name="Wolf T.M."/>
        </authorList>
    </citation>
    <scope>NUCLEOTIDE SEQUENCE</scope>
    <source>
        <strain evidence="3">MNPRO001-30</strain>
        <tissue evidence="3">Meninges</tissue>
    </source>
</reference>
<keyword evidence="2" id="KW-0812">Transmembrane</keyword>
<evidence type="ECO:0000256" key="1">
    <source>
        <dbReference type="SAM" id="MobiDB-lite"/>
    </source>
</evidence>
<dbReference type="PANTHER" id="PTHR11785">
    <property type="entry name" value="AMINO ACID TRANSPORTER"/>
    <property type="match status" value="1"/>
</dbReference>
<dbReference type="GO" id="GO:0015179">
    <property type="term" value="F:L-amino acid transmembrane transporter activity"/>
    <property type="evidence" value="ECO:0007669"/>
    <property type="project" value="TreeGrafter"/>
</dbReference>